<comment type="caution">
    <text evidence="2">The sequence shown here is derived from an EMBL/GenBank/DDBJ whole genome shotgun (WGS) entry which is preliminary data.</text>
</comment>
<feature type="non-terminal residue" evidence="2">
    <location>
        <position position="1"/>
    </location>
</feature>
<feature type="domain" description="Fatty acid synthase pseudo-KR" evidence="1">
    <location>
        <begin position="1"/>
        <end position="49"/>
    </location>
</feature>
<dbReference type="Gene3D" id="3.90.180.10">
    <property type="entry name" value="Medium-chain alcohol dehydrogenases, catalytic domain"/>
    <property type="match status" value="1"/>
</dbReference>
<reference evidence="2" key="1">
    <citation type="submission" date="2020-08" db="EMBL/GenBank/DDBJ databases">
        <title>Multicomponent nature underlies the extraordinary mechanical properties of spider dragline silk.</title>
        <authorList>
            <person name="Kono N."/>
            <person name="Nakamura H."/>
            <person name="Mori M."/>
            <person name="Yoshida Y."/>
            <person name="Ohtoshi R."/>
            <person name="Malay A.D."/>
            <person name="Moran D.A.P."/>
            <person name="Tomita M."/>
            <person name="Numata K."/>
            <person name="Arakawa K."/>
        </authorList>
    </citation>
    <scope>NUCLEOTIDE SEQUENCE</scope>
</reference>
<dbReference type="Pfam" id="PF21149">
    <property type="entry name" value="FAS_pseudo-KR"/>
    <property type="match status" value="1"/>
</dbReference>
<name>A0A8X6URG2_NEPPI</name>
<dbReference type="Proteomes" id="UP000887013">
    <property type="component" value="Unassembled WGS sequence"/>
</dbReference>
<dbReference type="AlphaFoldDB" id="A0A8X6URG2"/>
<proteinExistence type="predicted"/>
<evidence type="ECO:0000313" key="2">
    <source>
        <dbReference type="EMBL" id="GFU42578.1"/>
    </source>
</evidence>
<evidence type="ECO:0000259" key="1">
    <source>
        <dbReference type="Pfam" id="PF21149"/>
    </source>
</evidence>
<sequence>CVFTPSLKKEKGIPAFKLQNQFYEDLIKKDLIMNVWKDGCWGSFRHILLKETKIQRIVDHSYVNCRKYGDLSSFEWAESTVKFVDPKHRKLVHIYYSALNFRDVMVATGKLSLNTVKGIFLHSQWSNK</sequence>
<dbReference type="InterPro" id="IPR049391">
    <property type="entry name" value="FAS_pseudo-KR"/>
</dbReference>
<organism evidence="2 3">
    <name type="scientific">Nephila pilipes</name>
    <name type="common">Giant wood spider</name>
    <name type="synonym">Nephila maculata</name>
    <dbReference type="NCBI Taxonomy" id="299642"/>
    <lineage>
        <taxon>Eukaryota</taxon>
        <taxon>Metazoa</taxon>
        <taxon>Ecdysozoa</taxon>
        <taxon>Arthropoda</taxon>
        <taxon>Chelicerata</taxon>
        <taxon>Arachnida</taxon>
        <taxon>Araneae</taxon>
        <taxon>Araneomorphae</taxon>
        <taxon>Entelegynae</taxon>
        <taxon>Araneoidea</taxon>
        <taxon>Nephilidae</taxon>
        <taxon>Nephila</taxon>
    </lineage>
</organism>
<dbReference type="OrthoDB" id="7553757at2759"/>
<keyword evidence="3" id="KW-1185">Reference proteome</keyword>
<evidence type="ECO:0000313" key="3">
    <source>
        <dbReference type="Proteomes" id="UP000887013"/>
    </source>
</evidence>
<accession>A0A8X6URG2</accession>
<gene>
    <name evidence="2" type="primary">FASN</name>
    <name evidence="2" type="ORF">NPIL_546451</name>
</gene>
<dbReference type="Gene3D" id="3.40.50.720">
    <property type="entry name" value="NAD(P)-binding Rossmann-like Domain"/>
    <property type="match status" value="1"/>
</dbReference>
<dbReference type="EMBL" id="BMAW01132204">
    <property type="protein sequence ID" value="GFU42578.1"/>
    <property type="molecule type" value="Genomic_DNA"/>
</dbReference>
<protein>
    <submittedName>
        <fullName evidence="2">Fatty acid synthase</fullName>
    </submittedName>
</protein>